<keyword evidence="6" id="KW-0282">Flagellum</keyword>
<dbReference type="SUPFAM" id="SSF117143">
    <property type="entry name" value="Flagellar hook protein flgE"/>
    <property type="match status" value="1"/>
</dbReference>
<organism evidence="6 7">
    <name type="scientific">Paenibacillus baimaensis</name>
    <dbReference type="NCBI Taxonomy" id="2982185"/>
    <lineage>
        <taxon>Bacteria</taxon>
        <taxon>Bacillati</taxon>
        <taxon>Bacillota</taxon>
        <taxon>Bacilli</taxon>
        <taxon>Bacillales</taxon>
        <taxon>Paenibacillaceae</taxon>
        <taxon>Paenibacillus</taxon>
    </lineage>
</organism>
<dbReference type="InterPro" id="IPR001444">
    <property type="entry name" value="Flag_bb_rod_N"/>
</dbReference>
<reference evidence="6 7" key="1">
    <citation type="submission" date="2022-09" db="EMBL/GenBank/DDBJ databases">
        <authorList>
            <person name="Han X.L."/>
            <person name="Wang Q."/>
            <person name="Lu T."/>
        </authorList>
    </citation>
    <scope>NUCLEOTIDE SEQUENCE [LARGE SCALE GENOMIC DNA]</scope>
    <source>
        <strain evidence="6 7">WQ 127069</strain>
    </source>
</reference>
<comment type="similarity">
    <text evidence="1 2">Belongs to the flagella basal body rod proteins family.</text>
</comment>
<dbReference type="InterPro" id="IPR053967">
    <property type="entry name" value="LlgE_F_G-like_D1"/>
</dbReference>
<evidence type="ECO:0000256" key="1">
    <source>
        <dbReference type="ARBA" id="ARBA00009677"/>
    </source>
</evidence>
<comment type="subcellular location">
    <subcellularLocation>
        <location evidence="2">Bacterial flagellum basal body</location>
    </subcellularLocation>
</comment>
<keyword evidence="2" id="KW-0975">Bacterial flagellum</keyword>
<dbReference type="Proteomes" id="UP001652445">
    <property type="component" value="Unassembled WGS sequence"/>
</dbReference>
<protein>
    <submittedName>
        <fullName evidence="6">Flagellar hook-basal body protein</fullName>
    </submittedName>
</protein>
<proteinExistence type="inferred from homology"/>
<evidence type="ECO:0000259" key="4">
    <source>
        <dbReference type="Pfam" id="PF06429"/>
    </source>
</evidence>
<feature type="domain" description="Flagellar basal-body/hook protein C-terminal" evidence="4">
    <location>
        <begin position="240"/>
        <end position="285"/>
    </location>
</feature>
<sequence length="288" mass="31690">MNNSMINSSVSMHGLQQKLDMLANNIANVNTTGYKRKEASFQDVLTSLKQQPKGFEKEGRLSPLGYNQGWGSRLVQAQMTMLQGSLKATENPLDTAIEGNGMYEINTFVRDANNNLIPQTAWTRDGSFELTPSGADPNTLLLTTKDGHYVMGADDQPVQVPSNHRVNIQPDGRIMAYDDADKTAPPIEVAQIKLVRVIRPQLLQQLGDNLFTLPTGLANQQDVLQTVDAANNMVDPITIKQGFLEQSNVVLSEEMTDLIQVQRAFQLNSRAVTSSDTMMGIANNLRNG</sequence>
<comment type="caution">
    <text evidence="6">The sequence shown here is derived from an EMBL/GenBank/DDBJ whole genome shotgun (WGS) entry which is preliminary data.</text>
</comment>
<evidence type="ECO:0000313" key="7">
    <source>
        <dbReference type="Proteomes" id="UP001652445"/>
    </source>
</evidence>
<dbReference type="InterPro" id="IPR020013">
    <property type="entry name" value="Flagellar_FlgE/F/G"/>
</dbReference>
<evidence type="ECO:0000259" key="3">
    <source>
        <dbReference type="Pfam" id="PF00460"/>
    </source>
</evidence>
<dbReference type="InterPro" id="IPR010930">
    <property type="entry name" value="Flg_bb/hook_C_dom"/>
</dbReference>
<accession>A0ABT2UE97</accession>
<evidence type="ECO:0000313" key="6">
    <source>
        <dbReference type="EMBL" id="MCU6792968.1"/>
    </source>
</evidence>
<dbReference type="RefSeq" id="WP_262684308.1">
    <property type="nucleotide sequence ID" value="NZ_JAOQIO010000036.1"/>
</dbReference>
<evidence type="ECO:0000256" key="2">
    <source>
        <dbReference type="RuleBase" id="RU362116"/>
    </source>
</evidence>
<keyword evidence="6" id="KW-0969">Cilium</keyword>
<dbReference type="Pfam" id="PF22692">
    <property type="entry name" value="LlgE_F_G_D1"/>
    <property type="match status" value="1"/>
</dbReference>
<dbReference type="PANTHER" id="PTHR30435:SF19">
    <property type="entry name" value="FLAGELLAR BASAL-BODY ROD PROTEIN FLGG"/>
    <property type="match status" value="1"/>
</dbReference>
<dbReference type="NCBIfam" id="TIGR03506">
    <property type="entry name" value="FlgEFG_subfam"/>
    <property type="match status" value="1"/>
</dbReference>
<dbReference type="Pfam" id="PF00460">
    <property type="entry name" value="Flg_bb_rod"/>
    <property type="match status" value="1"/>
</dbReference>
<name>A0ABT2UE97_9BACL</name>
<dbReference type="EMBL" id="JAOQIO010000036">
    <property type="protein sequence ID" value="MCU6792968.1"/>
    <property type="molecule type" value="Genomic_DNA"/>
</dbReference>
<dbReference type="PANTHER" id="PTHR30435">
    <property type="entry name" value="FLAGELLAR PROTEIN"/>
    <property type="match status" value="1"/>
</dbReference>
<gene>
    <name evidence="6" type="ORF">OB236_12650</name>
</gene>
<evidence type="ECO:0000259" key="5">
    <source>
        <dbReference type="Pfam" id="PF22692"/>
    </source>
</evidence>
<feature type="domain" description="Flagellar basal body rod protein N-terminal" evidence="3">
    <location>
        <begin position="15"/>
        <end position="35"/>
    </location>
</feature>
<keyword evidence="7" id="KW-1185">Reference proteome</keyword>
<keyword evidence="6" id="KW-0966">Cell projection</keyword>
<dbReference type="Pfam" id="PF06429">
    <property type="entry name" value="Flg_bbr_C"/>
    <property type="match status" value="1"/>
</dbReference>
<dbReference type="InterPro" id="IPR037925">
    <property type="entry name" value="FlgE/F/G-like"/>
</dbReference>
<feature type="domain" description="Flagellar hook protein FlgE/F/G-like D1" evidence="5">
    <location>
        <begin position="96"/>
        <end position="176"/>
    </location>
</feature>